<dbReference type="EC" id="2.4.-.-" evidence="3"/>
<keyword evidence="4" id="KW-1185">Reference proteome</keyword>
<evidence type="ECO:0000313" key="4">
    <source>
        <dbReference type="Proteomes" id="UP001139559"/>
    </source>
</evidence>
<keyword evidence="3" id="KW-0808">Transferase</keyword>
<dbReference type="SUPFAM" id="SSF53756">
    <property type="entry name" value="UDP-Glycosyltransferase/glycogen phosphorylase"/>
    <property type="match status" value="1"/>
</dbReference>
<dbReference type="PANTHER" id="PTHR45947:SF3">
    <property type="entry name" value="SULFOQUINOVOSYL TRANSFERASE SQD2"/>
    <property type="match status" value="1"/>
</dbReference>
<feature type="domain" description="Glycosyltransferase subfamily 4-like N-terminal" evidence="2">
    <location>
        <begin position="39"/>
        <end position="179"/>
    </location>
</feature>
<dbReference type="Pfam" id="PF13439">
    <property type="entry name" value="Glyco_transf_4"/>
    <property type="match status" value="1"/>
</dbReference>
<protein>
    <submittedName>
        <fullName evidence="3">Glycosyltransferase</fullName>
        <ecNumber evidence="3">2.4.-.-</ecNumber>
    </submittedName>
</protein>
<dbReference type="RefSeq" id="WP_248010021.1">
    <property type="nucleotide sequence ID" value="NZ_JAJHVV010000011.1"/>
</dbReference>
<accession>A0A9X1XSV7</accession>
<keyword evidence="3" id="KW-0328">Glycosyltransferase</keyword>
<dbReference type="PANTHER" id="PTHR45947">
    <property type="entry name" value="SULFOQUINOVOSYL TRANSFERASE SQD2"/>
    <property type="match status" value="1"/>
</dbReference>
<dbReference type="EMBL" id="JAJHVV010000011">
    <property type="protein sequence ID" value="MCK6264939.1"/>
    <property type="molecule type" value="Genomic_DNA"/>
</dbReference>
<dbReference type="GO" id="GO:0016757">
    <property type="term" value="F:glycosyltransferase activity"/>
    <property type="evidence" value="ECO:0007669"/>
    <property type="project" value="UniProtKB-KW"/>
</dbReference>
<sequence length="372" mass="41193">MKTTDTLTGQTVIHVVQHLAPGGLESLALDLLAFSTPINQVMIVSLEGNKDQAIEKWPRLKPFANQILFLDKNPGVKLQTIMQLVKAFNQFKPDVVHTHHIGPLLYAGLAARLTSVPVRIHTEHDVWHLNNDKHVRLEKMALNVAKPQLVADANLVQDTLLSHFDYKNTSTIKNGVDCEKFRPGSMNVARAHFNLPQDKTLIGCAGRLETVKGHDLAIAALSYMPRSVHLAIAGNGSQLTQLKKMADQYDVSDRVTFLGLVDDMQRFYQALDLFCMPSRSEGFPLSPLEAQACNIRTAVTNVGASKETLCPKTGHLIRANDIHDMADVLFHMTCISVDANPRDFVLKHNNIRNMVKAYELLAVEAMPMGALA</sequence>
<evidence type="ECO:0000259" key="1">
    <source>
        <dbReference type="Pfam" id="PF00534"/>
    </source>
</evidence>
<dbReference type="AlphaFoldDB" id="A0A9X1XSV7"/>
<dbReference type="Proteomes" id="UP001139559">
    <property type="component" value="Unassembled WGS sequence"/>
</dbReference>
<evidence type="ECO:0000259" key="2">
    <source>
        <dbReference type="Pfam" id="PF13439"/>
    </source>
</evidence>
<gene>
    <name evidence="3" type="ORF">KP803_16795</name>
</gene>
<dbReference type="InterPro" id="IPR028098">
    <property type="entry name" value="Glyco_trans_4-like_N"/>
</dbReference>
<name>A0A9X1XSV7_9VIBR</name>
<comment type="caution">
    <text evidence="3">The sequence shown here is derived from an EMBL/GenBank/DDBJ whole genome shotgun (WGS) entry which is preliminary data.</text>
</comment>
<reference evidence="3" key="1">
    <citation type="submission" date="2021-11" db="EMBL/GenBank/DDBJ databases">
        <title>Vibrio ZSDE26 sp. nov. and Vibrio ZSDZ34 sp. nov., isolated from coastal seawater in Qingdao.</title>
        <authorList>
            <person name="Zhang P."/>
        </authorList>
    </citation>
    <scope>NUCLEOTIDE SEQUENCE</scope>
    <source>
        <strain evidence="3">ZSDE26</strain>
    </source>
</reference>
<organism evidence="3 4">
    <name type="scientific">Vibrio amylolyticus</name>
    <dbReference type="NCBI Taxonomy" id="2847292"/>
    <lineage>
        <taxon>Bacteria</taxon>
        <taxon>Pseudomonadati</taxon>
        <taxon>Pseudomonadota</taxon>
        <taxon>Gammaproteobacteria</taxon>
        <taxon>Vibrionales</taxon>
        <taxon>Vibrionaceae</taxon>
        <taxon>Vibrio</taxon>
    </lineage>
</organism>
<dbReference type="InterPro" id="IPR001296">
    <property type="entry name" value="Glyco_trans_1"/>
</dbReference>
<dbReference type="Pfam" id="PF00534">
    <property type="entry name" value="Glycos_transf_1"/>
    <property type="match status" value="1"/>
</dbReference>
<evidence type="ECO:0000313" key="3">
    <source>
        <dbReference type="EMBL" id="MCK6264939.1"/>
    </source>
</evidence>
<dbReference type="InterPro" id="IPR050194">
    <property type="entry name" value="Glycosyltransferase_grp1"/>
</dbReference>
<feature type="domain" description="Glycosyl transferase family 1" evidence="1">
    <location>
        <begin position="190"/>
        <end position="327"/>
    </location>
</feature>
<proteinExistence type="predicted"/>
<dbReference type="Gene3D" id="3.40.50.2000">
    <property type="entry name" value="Glycogen Phosphorylase B"/>
    <property type="match status" value="2"/>
</dbReference>